<evidence type="ECO:0000313" key="11">
    <source>
        <dbReference type="EMBL" id="KAF7267919.1"/>
    </source>
</evidence>
<dbReference type="GO" id="GO:0005549">
    <property type="term" value="F:odorant binding"/>
    <property type="evidence" value="ECO:0007669"/>
    <property type="project" value="InterPro"/>
</dbReference>
<evidence type="ECO:0000256" key="9">
    <source>
        <dbReference type="ARBA" id="ARBA00023224"/>
    </source>
</evidence>
<evidence type="ECO:0000256" key="6">
    <source>
        <dbReference type="ARBA" id="ARBA00022989"/>
    </source>
</evidence>
<evidence type="ECO:0000256" key="4">
    <source>
        <dbReference type="ARBA" id="ARBA00022692"/>
    </source>
</evidence>
<evidence type="ECO:0000256" key="3">
    <source>
        <dbReference type="ARBA" id="ARBA00022606"/>
    </source>
</evidence>
<comment type="subcellular location">
    <subcellularLocation>
        <location evidence="1 10">Cell membrane</location>
        <topology evidence="1 10">Multi-pass membrane protein</topology>
    </subcellularLocation>
</comment>
<feature type="transmembrane region" description="Helical" evidence="10">
    <location>
        <begin position="244"/>
        <end position="265"/>
    </location>
</feature>
<dbReference type="PANTHER" id="PTHR21137">
    <property type="entry name" value="ODORANT RECEPTOR"/>
    <property type="match status" value="1"/>
</dbReference>
<evidence type="ECO:0000256" key="5">
    <source>
        <dbReference type="ARBA" id="ARBA00022725"/>
    </source>
</evidence>
<gene>
    <name evidence="11" type="ORF">GWI33_018869</name>
</gene>
<comment type="caution">
    <text evidence="11">The sequence shown here is derived from an EMBL/GenBank/DDBJ whole genome shotgun (WGS) entry which is preliminary data.</text>
</comment>
<keyword evidence="8 10" id="KW-0675">Receptor</keyword>
<dbReference type="EMBL" id="JAACXV010014364">
    <property type="protein sequence ID" value="KAF7267919.1"/>
    <property type="molecule type" value="Genomic_DNA"/>
</dbReference>
<comment type="caution">
    <text evidence="10">Lacks conserved residue(s) required for the propagation of feature annotation.</text>
</comment>
<feature type="transmembrane region" description="Helical" evidence="10">
    <location>
        <begin position="126"/>
        <end position="144"/>
    </location>
</feature>
<evidence type="ECO:0000256" key="8">
    <source>
        <dbReference type="ARBA" id="ARBA00023170"/>
    </source>
</evidence>
<keyword evidence="4 10" id="KW-0812">Transmembrane</keyword>
<sequence length="376" mass="43684">MVSYNYRRYYKADLDMLKFVGIWIENDTNLYKSWYSVLININYLVISLGLMMDWVFNTRSFVDFGITYIKPICFMAPIKSFLLMNNLSELRSVLADLEDLLFQPENNFELQLVKEVLDNFQKNKRVMIAIVGTGIVGSGLYPLFDQTRLVPFPAWYPFNITKPLNFIFVYSHQFICVLIIGGLNMYCDIVISGMATFIGLQCQILCLRLGNISKMAHNERQKMLVKCVKHHVLILRFLGNVKHVFGTIYFWQICLCTMTLCMGLFLLSLSEPNSVEFFYLILYQVAISFLLLVPCWFATQMTEQSEQIAVAAYFCNWIDSDNEFKKDISFFILRSQDPLKLYAANFFEISVVTFVKIIRSSLSYYAALSNLNSEEE</sequence>
<organism evidence="11 12">
    <name type="scientific">Rhynchophorus ferrugineus</name>
    <name type="common">Red palm weevil</name>
    <name type="synonym">Curculio ferrugineus</name>
    <dbReference type="NCBI Taxonomy" id="354439"/>
    <lineage>
        <taxon>Eukaryota</taxon>
        <taxon>Metazoa</taxon>
        <taxon>Ecdysozoa</taxon>
        <taxon>Arthropoda</taxon>
        <taxon>Hexapoda</taxon>
        <taxon>Insecta</taxon>
        <taxon>Pterygota</taxon>
        <taxon>Neoptera</taxon>
        <taxon>Endopterygota</taxon>
        <taxon>Coleoptera</taxon>
        <taxon>Polyphaga</taxon>
        <taxon>Cucujiformia</taxon>
        <taxon>Curculionidae</taxon>
        <taxon>Dryophthorinae</taxon>
        <taxon>Rhynchophorus</taxon>
    </lineage>
</organism>
<keyword evidence="12" id="KW-1185">Reference proteome</keyword>
<evidence type="ECO:0000256" key="2">
    <source>
        <dbReference type="ARBA" id="ARBA00022475"/>
    </source>
</evidence>
<dbReference type="GO" id="GO:0007165">
    <property type="term" value="P:signal transduction"/>
    <property type="evidence" value="ECO:0007669"/>
    <property type="project" value="UniProtKB-KW"/>
</dbReference>
<evidence type="ECO:0000256" key="10">
    <source>
        <dbReference type="RuleBase" id="RU351113"/>
    </source>
</evidence>
<dbReference type="GO" id="GO:0004984">
    <property type="term" value="F:olfactory receptor activity"/>
    <property type="evidence" value="ECO:0007669"/>
    <property type="project" value="InterPro"/>
</dbReference>
<dbReference type="GO" id="GO:0005886">
    <property type="term" value="C:plasma membrane"/>
    <property type="evidence" value="ECO:0007669"/>
    <property type="project" value="UniProtKB-SubCell"/>
</dbReference>
<evidence type="ECO:0000256" key="7">
    <source>
        <dbReference type="ARBA" id="ARBA00023136"/>
    </source>
</evidence>
<keyword evidence="7 10" id="KW-0472">Membrane</keyword>
<dbReference type="AlphaFoldDB" id="A0A834HVH4"/>
<keyword evidence="9 10" id="KW-0807">Transducer</keyword>
<name>A0A834HVH4_RHYFE</name>
<evidence type="ECO:0000313" key="12">
    <source>
        <dbReference type="Proteomes" id="UP000625711"/>
    </source>
</evidence>
<dbReference type="InterPro" id="IPR004117">
    <property type="entry name" value="7tm6_olfct_rcpt"/>
</dbReference>
<proteinExistence type="inferred from homology"/>
<dbReference type="OrthoDB" id="8196465at2759"/>
<dbReference type="Pfam" id="PF02949">
    <property type="entry name" value="7tm_6"/>
    <property type="match status" value="1"/>
</dbReference>
<protein>
    <recommendedName>
        <fullName evidence="10">Odorant receptor</fullName>
    </recommendedName>
</protein>
<comment type="similarity">
    <text evidence="10">Belongs to the insect chemoreceptor superfamily. Heteromeric odorant receptor channel (TC 1.A.69) family.</text>
</comment>
<dbReference type="PANTHER" id="PTHR21137:SF35">
    <property type="entry name" value="ODORANT RECEPTOR 19A-RELATED"/>
    <property type="match status" value="1"/>
</dbReference>
<dbReference type="Proteomes" id="UP000625711">
    <property type="component" value="Unassembled WGS sequence"/>
</dbReference>
<keyword evidence="2" id="KW-1003">Cell membrane</keyword>
<reference evidence="11" key="1">
    <citation type="submission" date="2020-08" db="EMBL/GenBank/DDBJ databases">
        <title>Genome sequencing and assembly of the red palm weevil Rhynchophorus ferrugineus.</title>
        <authorList>
            <person name="Dias G.B."/>
            <person name="Bergman C.M."/>
            <person name="Manee M."/>
        </authorList>
    </citation>
    <scope>NUCLEOTIDE SEQUENCE</scope>
    <source>
        <strain evidence="11">AA-2017</strain>
        <tissue evidence="11">Whole larva</tissue>
    </source>
</reference>
<keyword evidence="6 10" id="KW-1133">Transmembrane helix</keyword>
<accession>A0A834HVH4</accession>
<keyword evidence="5 10" id="KW-0552">Olfaction</keyword>
<evidence type="ECO:0000256" key="1">
    <source>
        <dbReference type="ARBA" id="ARBA00004651"/>
    </source>
</evidence>
<feature type="transmembrane region" description="Helical" evidence="10">
    <location>
        <begin position="164"/>
        <end position="183"/>
    </location>
</feature>
<keyword evidence="3 10" id="KW-0716">Sensory transduction</keyword>
<feature type="transmembrane region" description="Helical" evidence="10">
    <location>
        <begin position="189"/>
        <end position="210"/>
    </location>
</feature>
<feature type="transmembrane region" description="Helical" evidence="10">
    <location>
        <begin position="34"/>
        <end position="56"/>
    </location>
</feature>
<feature type="transmembrane region" description="Helical" evidence="10">
    <location>
        <begin position="277"/>
        <end position="298"/>
    </location>
</feature>